<name>A0A0D2JEP5_9CHLO</name>
<dbReference type="Proteomes" id="UP000054498">
    <property type="component" value="Unassembled WGS sequence"/>
</dbReference>
<dbReference type="AlphaFoldDB" id="A0A0D2JEP5"/>
<dbReference type="PANTHER" id="PTHR13271:SF145">
    <property type="entry name" value="SET DOMAIN-CONTAINING PROTEIN"/>
    <property type="match status" value="1"/>
</dbReference>
<dbReference type="Pfam" id="PF00856">
    <property type="entry name" value="SET"/>
    <property type="match status" value="1"/>
</dbReference>
<organism evidence="2 3">
    <name type="scientific">Monoraphidium neglectum</name>
    <dbReference type="NCBI Taxonomy" id="145388"/>
    <lineage>
        <taxon>Eukaryota</taxon>
        <taxon>Viridiplantae</taxon>
        <taxon>Chlorophyta</taxon>
        <taxon>core chlorophytes</taxon>
        <taxon>Chlorophyceae</taxon>
        <taxon>CS clade</taxon>
        <taxon>Sphaeropleales</taxon>
        <taxon>Selenastraceae</taxon>
        <taxon>Monoraphidium</taxon>
    </lineage>
</organism>
<dbReference type="KEGG" id="mng:MNEG_9948"/>
<proteinExistence type="predicted"/>
<evidence type="ECO:0000313" key="2">
    <source>
        <dbReference type="EMBL" id="KIY98017.1"/>
    </source>
</evidence>
<accession>A0A0D2JEP5</accession>
<keyword evidence="3" id="KW-1185">Reference proteome</keyword>
<sequence length="269" mass="28782">MDDAPFREWCGANKVLWPKLAVGSAPGTGRGVLATEAIHEGEVVVEVPDDAVLMAENCSIAELLAEAGLAKPAADALLEVQGLVVAVMAERALGIASRWAPYLGFLPDSMDHMPVYWQPDELAELRGTAALDKLEGRVQHPADAPTRVEELFGALVVPLVEGDKGLAKALLGPKGLPSKGKAAEEAKQRLLQQYKWATSAVASYSFILGDEQFQSMCPVWDLLNHVTGRANVRLRHDAARGALQMVATRPIAAGEEVVNNYGRLCPLSS</sequence>
<protein>
    <recommendedName>
        <fullName evidence="1">SET domain-containing protein</fullName>
    </recommendedName>
</protein>
<dbReference type="InterPro" id="IPR046341">
    <property type="entry name" value="SET_dom_sf"/>
</dbReference>
<dbReference type="RefSeq" id="XP_013897037.1">
    <property type="nucleotide sequence ID" value="XM_014041583.1"/>
</dbReference>
<evidence type="ECO:0000259" key="1">
    <source>
        <dbReference type="PROSITE" id="PS50280"/>
    </source>
</evidence>
<dbReference type="STRING" id="145388.A0A0D2JEP5"/>
<dbReference type="Gene3D" id="3.90.1410.10">
    <property type="entry name" value="set domain protein methyltransferase, domain 1"/>
    <property type="match status" value="1"/>
</dbReference>
<dbReference type="InterPro" id="IPR050600">
    <property type="entry name" value="SETD3_SETD6_MTase"/>
</dbReference>
<dbReference type="GeneID" id="25742823"/>
<dbReference type="EMBL" id="KK102342">
    <property type="protein sequence ID" value="KIY98017.1"/>
    <property type="molecule type" value="Genomic_DNA"/>
</dbReference>
<dbReference type="PANTHER" id="PTHR13271">
    <property type="entry name" value="UNCHARACTERIZED PUTATIVE METHYLTRANSFERASE"/>
    <property type="match status" value="1"/>
</dbReference>
<dbReference type="OrthoDB" id="441812at2759"/>
<reference evidence="2 3" key="1">
    <citation type="journal article" date="2013" name="BMC Genomics">
        <title>Reconstruction of the lipid metabolism for the microalga Monoraphidium neglectum from its genome sequence reveals characteristics suitable for biofuel production.</title>
        <authorList>
            <person name="Bogen C."/>
            <person name="Al-Dilaimi A."/>
            <person name="Albersmeier A."/>
            <person name="Wichmann J."/>
            <person name="Grundmann M."/>
            <person name="Rupp O."/>
            <person name="Lauersen K.J."/>
            <person name="Blifernez-Klassen O."/>
            <person name="Kalinowski J."/>
            <person name="Goesmann A."/>
            <person name="Mussgnug J.H."/>
            <person name="Kruse O."/>
        </authorList>
    </citation>
    <scope>NUCLEOTIDE SEQUENCE [LARGE SCALE GENOMIC DNA]</scope>
    <source>
        <strain evidence="2 3">SAG 48.87</strain>
    </source>
</reference>
<dbReference type="InterPro" id="IPR001214">
    <property type="entry name" value="SET_dom"/>
</dbReference>
<evidence type="ECO:0000313" key="3">
    <source>
        <dbReference type="Proteomes" id="UP000054498"/>
    </source>
</evidence>
<dbReference type="PROSITE" id="PS50280">
    <property type="entry name" value="SET"/>
    <property type="match status" value="1"/>
</dbReference>
<gene>
    <name evidence="2" type="ORF">MNEG_9948</name>
</gene>
<feature type="domain" description="SET" evidence="1">
    <location>
        <begin position="18"/>
        <end position="262"/>
    </location>
</feature>
<dbReference type="SUPFAM" id="SSF82199">
    <property type="entry name" value="SET domain"/>
    <property type="match status" value="1"/>
</dbReference>
<dbReference type="GO" id="GO:0016279">
    <property type="term" value="F:protein-lysine N-methyltransferase activity"/>
    <property type="evidence" value="ECO:0007669"/>
    <property type="project" value="TreeGrafter"/>
</dbReference>